<accession>A0AAV5DBE1</accession>
<comment type="caution">
    <text evidence="7">The sequence shown here is derived from an EMBL/GenBank/DDBJ whole genome shotgun (WGS) entry which is preliminary data.</text>
</comment>
<name>A0AAV5DBE1_ELECO</name>
<dbReference type="InterPro" id="IPR013525">
    <property type="entry name" value="ABC2_TM"/>
</dbReference>
<organism evidence="7 8">
    <name type="scientific">Eleusine coracana subsp. coracana</name>
    <dbReference type="NCBI Taxonomy" id="191504"/>
    <lineage>
        <taxon>Eukaryota</taxon>
        <taxon>Viridiplantae</taxon>
        <taxon>Streptophyta</taxon>
        <taxon>Embryophyta</taxon>
        <taxon>Tracheophyta</taxon>
        <taxon>Spermatophyta</taxon>
        <taxon>Magnoliopsida</taxon>
        <taxon>Liliopsida</taxon>
        <taxon>Poales</taxon>
        <taxon>Poaceae</taxon>
        <taxon>PACMAD clade</taxon>
        <taxon>Chloridoideae</taxon>
        <taxon>Cynodonteae</taxon>
        <taxon>Eleusininae</taxon>
        <taxon>Eleusine</taxon>
    </lineage>
</organism>
<evidence type="ECO:0000256" key="4">
    <source>
        <dbReference type="ARBA" id="ARBA00023136"/>
    </source>
</evidence>
<keyword evidence="2 5" id="KW-0812">Transmembrane</keyword>
<keyword evidence="8" id="KW-1185">Reference proteome</keyword>
<evidence type="ECO:0000256" key="5">
    <source>
        <dbReference type="SAM" id="Phobius"/>
    </source>
</evidence>
<reference evidence="7" key="1">
    <citation type="journal article" date="2018" name="DNA Res.">
        <title>Multiple hybrid de novo genome assembly of finger millet, an orphan allotetraploid crop.</title>
        <authorList>
            <person name="Hatakeyama M."/>
            <person name="Aluri S."/>
            <person name="Balachadran M.T."/>
            <person name="Sivarajan S.R."/>
            <person name="Patrignani A."/>
            <person name="Gruter S."/>
            <person name="Poveda L."/>
            <person name="Shimizu-Inatsugi R."/>
            <person name="Baeten J."/>
            <person name="Francoijs K.J."/>
            <person name="Nataraja K.N."/>
            <person name="Reddy Y.A.N."/>
            <person name="Phadnis S."/>
            <person name="Ravikumar R.L."/>
            <person name="Schlapbach R."/>
            <person name="Sreeman S.M."/>
            <person name="Shimizu K.K."/>
        </authorList>
    </citation>
    <scope>NUCLEOTIDE SEQUENCE</scope>
</reference>
<evidence type="ECO:0000256" key="3">
    <source>
        <dbReference type="ARBA" id="ARBA00022989"/>
    </source>
</evidence>
<comment type="subcellular location">
    <subcellularLocation>
        <location evidence="1">Membrane</location>
        <topology evidence="1">Multi-pass membrane protein</topology>
    </subcellularLocation>
</comment>
<dbReference type="GO" id="GO:0016020">
    <property type="term" value="C:membrane"/>
    <property type="evidence" value="ECO:0007669"/>
    <property type="project" value="UniProtKB-SubCell"/>
</dbReference>
<protein>
    <recommendedName>
        <fullName evidence="6">ABC-2 type transporter transmembrane domain-containing protein</fullName>
    </recommendedName>
</protein>
<dbReference type="AlphaFoldDB" id="A0AAV5DBE1"/>
<evidence type="ECO:0000313" key="7">
    <source>
        <dbReference type="EMBL" id="GJN07300.1"/>
    </source>
</evidence>
<dbReference type="GO" id="GO:0140359">
    <property type="term" value="F:ABC-type transporter activity"/>
    <property type="evidence" value="ECO:0007669"/>
    <property type="project" value="InterPro"/>
</dbReference>
<sequence length="151" mass="16825">MNLSYWRNIHYNGGRYLFAGMIALLFGTAFWNLGMKRTKQQDLVNSVGSMYAAVLMLGIQNASGIHPVIAMERILFYKERAAGMYSALPYAFAQVAIELPYVFIQTLIYGLALDGSIVAIVSSENSYLVEVVLLDMPTCLDPLWIGCLAVW</sequence>
<keyword evidence="4 5" id="KW-0472">Membrane</keyword>
<proteinExistence type="predicted"/>
<feature type="transmembrane region" description="Helical" evidence="5">
    <location>
        <begin position="16"/>
        <end position="33"/>
    </location>
</feature>
<dbReference type="PANTHER" id="PTHR48040:SF19">
    <property type="entry name" value="OS01G0516900 PROTEIN"/>
    <property type="match status" value="1"/>
</dbReference>
<dbReference type="PANTHER" id="PTHR48040">
    <property type="entry name" value="PLEIOTROPIC DRUG RESISTANCE PROTEIN 1-LIKE ISOFORM X1"/>
    <property type="match status" value="1"/>
</dbReference>
<evidence type="ECO:0000313" key="8">
    <source>
        <dbReference type="Proteomes" id="UP001054889"/>
    </source>
</evidence>
<feature type="domain" description="ABC-2 type transporter transmembrane" evidence="6">
    <location>
        <begin position="3"/>
        <end position="111"/>
    </location>
</feature>
<gene>
    <name evidence="7" type="primary">ga25120</name>
    <name evidence="7" type="ORF">PR202_ga25120</name>
</gene>
<keyword evidence="3 5" id="KW-1133">Transmembrane helix</keyword>
<evidence type="ECO:0000259" key="6">
    <source>
        <dbReference type="Pfam" id="PF01061"/>
    </source>
</evidence>
<evidence type="ECO:0000256" key="2">
    <source>
        <dbReference type="ARBA" id="ARBA00022692"/>
    </source>
</evidence>
<evidence type="ECO:0000256" key="1">
    <source>
        <dbReference type="ARBA" id="ARBA00004141"/>
    </source>
</evidence>
<reference evidence="7" key="2">
    <citation type="submission" date="2021-12" db="EMBL/GenBank/DDBJ databases">
        <title>Resequencing data analysis of finger millet.</title>
        <authorList>
            <person name="Hatakeyama M."/>
            <person name="Aluri S."/>
            <person name="Balachadran M.T."/>
            <person name="Sivarajan S.R."/>
            <person name="Poveda L."/>
            <person name="Shimizu-Inatsugi R."/>
            <person name="Schlapbach R."/>
            <person name="Sreeman S.M."/>
            <person name="Shimizu K.K."/>
        </authorList>
    </citation>
    <scope>NUCLEOTIDE SEQUENCE</scope>
</reference>
<dbReference type="Proteomes" id="UP001054889">
    <property type="component" value="Unassembled WGS sequence"/>
</dbReference>
<dbReference type="Pfam" id="PF01061">
    <property type="entry name" value="ABC2_membrane"/>
    <property type="match status" value="1"/>
</dbReference>
<dbReference type="EMBL" id="BQKI01000013">
    <property type="protein sequence ID" value="GJN07300.1"/>
    <property type="molecule type" value="Genomic_DNA"/>
</dbReference>